<gene>
    <name evidence="1" type="ORF">GOODEAATRI_014835</name>
</gene>
<reference evidence="1 2" key="1">
    <citation type="submission" date="2021-06" db="EMBL/GenBank/DDBJ databases">
        <authorList>
            <person name="Palmer J.M."/>
        </authorList>
    </citation>
    <scope>NUCLEOTIDE SEQUENCE [LARGE SCALE GENOMIC DNA]</scope>
    <source>
        <strain evidence="1 2">GA_2019</strain>
        <tissue evidence="1">Muscle</tissue>
    </source>
</reference>
<organism evidence="1 2">
    <name type="scientific">Goodea atripinnis</name>
    <dbReference type="NCBI Taxonomy" id="208336"/>
    <lineage>
        <taxon>Eukaryota</taxon>
        <taxon>Metazoa</taxon>
        <taxon>Chordata</taxon>
        <taxon>Craniata</taxon>
        <taxon>Vertebrata</taxon>
        <taxon>Euteleostomi</taxon>
        <taxon>Actinopterygii</taxon>
        <taxon>Neopterygii</taxon>
        <taxon>Teleostei</taxon>
        <taxon>Neoteleostei</taxon>
        <taxon>Acanthomorphata</taxon>
        <taxon>Ovalentaria</taxon>
        <taxon>Atherinomorphae</taxon>
        <taxon>Cyprinodontiformes</taxon>
        <taxon>Goodeidae</taxon>
        <taxon>Goodea</taxon>
    </lineage>
</organism>
<dbReference type="Proteomes" id="UP001476798">
    <property type="component" value="Unassembled WGS sequence"/>
</dbReference>
<name>A0ABV0PYT8_9TELE</name>
<keyword evidence="2" id="KW-1185">Reference proteome</keyword>
<evidence type="ECO:0000313" key="1">
    <source>
        <dbReference type="EMBL" id="MEQ2188422.1"/>
    </source>
</evidence>
<comment type="caution">
    <text evidence="1">The sequence shown here is derived from an EMBL/GenBank/DDBJ whole genome shotgun (WGS) entry which is preliminary data.</text>
</comment>
<proteinExistence type="predicted"/>
<evidence type="ECO:0000313" key="2">
    <source>
        <dbReference type="Proteomes" id="UP001476798"/>
    </source>
</evidence>
<protein>
    <submittedName>
        <fullName evidence="1">Uncharacterized protein</fullName>
    </submittedName>
</protein>
<sequence length="102" mass="12011">MFILPPHTVSREVKKNDRNEWLFDKQVSITTIRISASQVVVLELFQICSCRTFLSYHQKTVFTLKQSQCRIAKMELNVTFIFKWHLFVFKVGNMSTLIPETV</sequence>
<accession>A0ABV0PYT8</accession>
<dbReference type="EMBL" id="JAHRIO010091027">
    <property type="protein sequence ID" value="MEQ2188422.1"/>
    <property type="molecule type" value="Genomic_DNA"/>
</dbReference>